<dbReference type="CTD" id="11276"/>
<evidence type="ECO:0000256" key="1">
    <source>
        <dbReference type="ARBA" id="ARBA00004132"/>
    </source>
</evidence>
<sequence length="1327" mass="141487">MALRPGTGAGGSGAAGAGAGAAGGGSFMFPVAGGIRPPQGMMPMQQQGFPMVSVMQPNMQGMIGMNYSSQMSQGPIAMQAGIPMGPIPAGGMPYLGQAPFLGMRPPGPQYTPDMQKQFAEEQQKRFEQQQKLLEEERKRRQFEEQKQKLRLLSSVKPKTGEKSRDDALEAIKGNLDGFSRDAKMHPTPASHPKKPDYPTSSHSTKTVSPSPAFLDEEEFSDFMQGPVEVPTCGPSSTSQPFQSFHPTTPLGQLHTQKAGAQPLPPGPSLEEKLLVSCDISTSGQEQIKLNTSEGGHRALGPGSSKNHPSLTANTGGAVDGRVSGTTTAEAEKTSDQNLSIEESGVGVFPSQDPVQPRMPPWIYNESLVPDAYKKILETTMTPTGIDTAKLYPILMSSGLPRETLGQIWALANRTTPGKLTKEELYTVLAMIAVTQRGVPAISPDALNQFPAAPIPTLSGFPMTLPSAVSQPTGMPSGPAGSMPLNLGQPVMGINLVGPVGGAAAQTSSGFMSTYPANQVVKPEEDDFQDFQDASKSGSLDDSFSDFQELPASSKTNNSQHGNSAPSLLMPLPGTKASASMDKYAVFKGIAADKSSENTVPFGEPGDKYSAFRELEQTAETKSLGENFAEFRSAGTDDGFTDFKTADSISPLEPPTKDKTFPAAFPSGTIQQKPQTQVKNPLNLADLDMFSSVTSSSEKPLSFSTAFSASKSVSTRPQPAGSAATMTALASTKTSSLADDFGDFNLFGEYSSPASIGEQDDFADFMAFSNSSLSSEQKSDDKYEALKEESSPVPLTSSASSTGKSGQNSAAMSTKYDVFKQLSLEGPGLGVEELKENTPSGKSDDDFADFHSSKLSSMNSDKSLGEKAVAFRHTKEDSASVKSLDLPSIGGSSVGKEDSEDALSVQFDMKLADVGGDLKHVMSDSSLDLPTVSGQHPPAAAGSGASPAASVLQKKETSFGSSESLTVTSLSKVTTFASEDALPEATFPAFANFKEVIPQAGEQKEYESADFKDFTRQDLPAAEWSQEAACPSPASSSTSHDTPRECADDFGEFQSEKPKISKFDFLVANSQGKMKSSEEMIQSELATFDLSVQGSHKRSLSLGDKEISRSSPSPALEQPFRDRSNTLSEKPALPVIRDKYKDLTGEVEENERYAYEWQRCLGSALEVIKKANDTLNGISSSSVCTEVIQSAQGMEYLLGVVEVYRVTKRVELGIKATAVCSEKLQQLLKDIDKVWNNLIGFMSLATLTPDENSLDFSSCMLRPGIKNAQELACGVCLLNVDSRSRAFNSETDSFKLAYGGHQYHASCANFWINCVEPKPPGLILPDLL</sequence>
<feature type="compositionally biased region" description="Low complexity" evidence="21">
    <location>
        <begin position="790"/>
        <end position="801"/>
    </location>
</feature>
<keyword evidence="10" id="KW-0007">Acetylation</keyword>
<dbReference type="InterPro" id="IPR000261">
    <property type="entry name" value="EH_dom"/>
</dbReference>
<feature type="region of interest" description="Disordered" evidence="21">
    <location>
        <begin position="921"/>
        <end position="965"/>
    </location>
</feature>
<accession>A0A8D0TG22</accession>
<comment type="subunit">
    <text evidence="16">Self-associates. Interacts with GGA1 (via GAE domain). Interacts with GGA2 and GGA3. Interacts with AP1G1 (via GAE domain), a subunit of adapter protein complex AP-1. Interacts with AP1G2 (via GAE domain) a subunit of adapter protein complex AP-1. Component of the aftiphilin/p200/gamma-synergin complex, at least composed of AFTPH/aftiphilin, HEATR5B/p200a and SYNRG/gamma-synergin, which plays a role in the AP1G1/AP-1-mediated trafficking of transferrin from early to recycling endosomes. Within the complex interacts with AFTPH/aftiphilin and HEATR5B/p200a; the interactions are direct. Interacts (via EH domain) with SCAMP1.</text>
</comment>
<evidence type="ECO:0000256" key="14">
    <source>
        <dbReference type="ARBA" id="ARBA00023329"/>
    </source>
</evidence>
<dbReference type="Pfam" id="PF12763">
    <property type="entry name" value="EH"/>
    <property type="match status" value="1"/>
</dbReference>
<evidence type="ECO:0000256" key="5">
    <source>
        <dbReference type="ARBA" id="ARBA00022490"/>
    </source>
</evidence>
<comment type="function">
    <text evidence="15">Plays a role in endocytosis and/or membrane trafficking at the trans-Golgi network (TGN). May act by linking the adapter protein complex AP-1 to other proteins. Component of clathrin-coated vesicles. Component of the aftiphilin/p200/gamma-synergin complex, which plays roles in AP1G1/AP-1-mediated protein trafficking including the trafficking of transferrin from early to recycling endosomes, and the membrane trafficking of furin and the lysosomal enzyme cathepsin D between the trans-Golgi network (TGN) and endosomes.</text>
</comment>
<evidence type="ECO:0000259" key="22">
    <source>
        <dbReference type="PROSITE" id="PS50031"/>
    </source>
</evidence>
<feature type="compositionally biased region" description="Basic and acidic residues" evidence="21">
    <location>
        <begin position="831"/>
        <end position="851"/>
    </location>
</feature>
<organism evidence="23 24">
    <name type="scientific">Sus scrofa</name>
    <name type="common">Pig</name>
    <dbReference type="NCBI Taxonomy" id="9823"/>
    <lineage>
        <taxon>Eukaryota</taxon>
        <taxon>Metazoa</taxon>
        <taxon>Chordata</taxon>
        <taxon>Craniata</taxon>
        <taxon>Vertebrata</taxon>
        <taxon>Euteleostomi</taxon>
        <taxon>Mammalia</taxon>
        <taxon>Eutheria</taxon>
        <taxon>Laurasiatheria</taxon>
        <taxon>Artiodactyla</taxon>
        <taxon>Suina</taxon>
        <taxon>Suidae</taxon>
        <taxon>Sus</taxon>
    </lineage>
</organism>
<dbReference type="SUPFAM" id="SSF47473">
    <property type="entry name" value="EF-hand"/>
    <property type="match status" value="1"/>
</dbReference>
<feature type="coiled-coil region" evidence="20">
    <location>
        <begin position="116"/>
        <end position="152"/>
    </location>
</feature>
<keyword evidence="14" id="KW-0968">Cytoplasmic vesicle</keyword>
<evidence type="ECO:0000313" key="24">
    <source>
        <dbReference type="Proteomes" id="UP000694727"/>
    </source>
</evidence>
<evidence type="ECO:0000256" key="13">
    <source>
        <dbReference type="ARBA" id="ARBA00023136"/>
    </source>
</evidence>
<keyword evidence="4" id="KW-0813">Transport</keyword>
<feature type="compositionally biased region" description="Low complexity" evidence="21">
    <location>
        <begin position="1024"/>
        <end position="1038"/>
    </location>
</feature>
<dbReference type="FunFam" id="1.10.238.10:FF:000075">
    <property type="entry name" value="synergin gamma isoform X2"/>
    <property type="match status" value="1"/>
</dbReference>
<keyword evidence="12 20" id="KW-0175">Coiled coil</keyword>
<evidence type="ECO:0000256" key="9">
    <source>
        <dbReference type="ARBA" id="ARBA00022927"/>
    </source>
</evidence>
<dbReference type="Ensembl" id="ENSSSCT00055051672.1">
    <property type="protein sequence ID" value="ENSSSCP00055041289.1"/>
    <property type="gene ID" value="ENSSSCG00055025766.1"/>
</dbReference>
<dbReference type="GeneID" id="100624012"/>
<feature type="compositionally biased region" description="Polar residues" evidence="21">
    <location>
        <begin position="531"/>
        <end position="565"/>
    </location>
</feature>
<dbReference type="InterPro" id="IPR011992">
    <property type="entry name" value="EF-hand-dom_pair"/>
</dbReference>
<feature type="compositionally biased region" description="Low complexity" evidence="21">
    <location>
        <begin position="936"/>
        <end position="949"/>
    </location>
</feature>
<evidence type="ECO:0000256" key="7">
    <source>
        <dbReference type="ARBA" id="ARBA00022583"/>
    </source>
</evidence>
<keyword evidence="11" id="KW-0333">Golgi apparatus</keyword>
<dbReference type="Gene3D" id="1.10.238.10">
    <property type="entry name" value="EF-hand"/>
    <property type="match status" value="1"/>
</dbReference>
<feature type="region of interest" description="Disordered" evidence="21">
    <location>
        <begin position="770"/>
        <end position="809"/>
    </location>
</feature>
<evidence type="ECO:0000256" key="4">
    <source>
        <dbReference type="ARBA" id="ARBA00022448"/>
    </source>
</evidence>
<dbReference type="RefSeq" id="XP_020923011.1">
    <property type="nucleotide sequence ID" value="XM_021067352.1"/>
</dbReference>
<evidence type="ECO:0000256" key="12">
    <source>
        <dbReference type="ARBA" id="ARBA00023054"/>
    </source>
</evidence>
<feature type="region of interest" description="Disordered" evidence="21">
    <location>
        <begin position="828"/>
        <end position="899"/>
    </location>
</feature>
<dbReference type="PROSITE" id="PS50031">
    <property type="entry name" value="EH"/>
    <property type="match status" value="1"/>
</dbReference>
<evidence type="ECO:0000256" key="16">
    <source>
        <dbReference type="ARBA" id="ARBA00064325"/>
    </source>
</evidence>
<dbReference type="InterPro" id="IPR059024">
    <property type="entry name" value="SYNRG_C"/>
</dbReference>
<dbReference type="Pfam" id="PF25999">
    <property type="entry name" value="SYNRG_C"/>
    <property type="match status" value="1"/>
</dbReference>
<protein>
    <recommendedName>
        <fullName evidence="17">Synergin gamma</fullName>
    </recommendedName>
    <alternativeName>
        <fullName evidence="19">AP1 subunit gamma-binding protein 1</fullName>
    </alternativeName>
    <alternativeName>
        <fullName evidence="18">Gamma-synergin</fullName>
    </alternativeName>
</protein>
<feature type="region of interest" description="Disordered" evidence="21">
    <location>
        <begin position="292"/>
        <end position="337"/>
    </location>
</feature>
<evidence type="ECO:0000256" key="20">
    <source>
        <dbReference type="SAM" id="Coils"/>
    </source>
</evidence>
<comment type="subcellular location">
    <subcellularLocation>
        <location evidence="3">Cytoplasm</location>
        <location evidence="3">Perinuclear region</location>
    </subcellularLocation>
    <subcellularLocation>
        <location evidence="1">Cytoplasmic vesicle</location>
        <location evidence="1">Clathrin-coated vesicle</location>
    </subcellularLocation>
    <subcellularLocation>
        <location evidence="2">Golgi apparatus</location>
        <location evidence="2">trans-Golgi network membrane</location>
        <topology evidence="2">Peripheral membrane protein</topology>
    </subcellularLocation>
</comment>
<evidence type="ECO:0000256" key="10">
    <source>
        <dbReference type="ARBA" id="ARBA00022990"/>
    </source>
</evidence>
<dbReference type="Proteomes" id="UP000694724">
    <property type="component" value="Unplaced"/>
</dbReference>
<evidence type="ECO:0000313" key="23">
    <source>
        <dbReference type="Ensembl" id="ENSSSCP00025045227.1"/>
    </source>
</evidence>
<keyword evidence="8" id="KW-0677">Repeat</keyword>
<evidence type="ECO:0000256" key="3">
    <source>
        <dbReference type="ARBA" id="ARBA00004556"/>
    </source>
</evidence>
<keyword evidence="5" id="KW-0963">Cytoplasm</keyword>
<reference evidence="23" key="1">
    <citation type="submission" date="2025-05" db="UniProtKB">
        <authorList>
            <consortium name="Ensembl"/>
        </authorList>
    </citation>
    <scope>IDENTIFICATION</scope>
</reference>
<evidence type="ECO:0000256" key="21">
    <source>
        <dbReference type="SAM" id="MobiDB-lite"/>
    </source>
</evidence>
<feature type="compositionally biased region" description="Basic and acidic residues" evidence="21">
    <location>
        <begin position="776"/>
        <end position="789"/>
    </location>
</feature>
<feature type="region of interest" description="Disordered" evidence="21">
    <location>
        <begin position="529"/>
        <end position="566"/>
    </location>
</feature>
<dbReference type="GO" id="GO:0015031">
    <property type="term" value="P:protein transport"/>
    <property type="evidence" value="ECO:0007669"/>
    <property type="project" value="UniProtKB-KW"/>
</dbReference>
<feature type="compositionally biased region" description="Polar residues" evidence="21">
    <location>
        <begin position="922"/>
        <end position="933"/>
    </location>
</feature>
<feature type="compositionally biased region" description="Low complexity" evidence="21">
    <location>
        <begin position="852"/>
        <end position="861"/>
    </location>
</feature>
<feature type="region of interest" description="Disordered" evidence="21">
    <location>
        <begin position="176"/>
        <end position="210"/>
    </location>
</feature>
<keyword evidence="13" id="KW-0472">Membrane</keyword>
<dbReference type="PANTHER" id="PTHR15463">
    <property type="entry name" value="AP1 GAMMA SUBUNIT BINDING PROTEIN 1"/>
    <property type="match status" value="1"/>
</dbReference>
<keyword evidence="9" id="KW-0653">Protein transport</keyword>
<evidence type="ECO:0000256" key="11">
    <source>
        <dbReference type="ARBA" id="ARBA00023034"/>
    </source>
</evidence>
<feature type="domain" description="EH" evidence="22">
    <location>
        <begin position="364"/>
        <end position="475"/>
    </location>
</feature>
<feature type="compositionally biased region" description="Polar residues" evidence="21">
    <location>
        <begin position="303"/>
        <end position="314"/>
    </location>
</feature>
<feature type="region of interest" description="Disordered" evidence="21">
    <location>
        <begin position="1098"/>
        <end position="1127"/>
    </location>
</feature>
<dbReference type="Proteomes" id="UP000694727">
    <property type="component" value="Unplaced"/>
</dbReference>
<evidence type="ECO:0000256" key="8">
    <source>
        <dbReference type="ARBA" id="ARBA00022737"/>
    </source>
</evidence>
<dbReference type="SMART" id="SM00027">
    <property type="entry name" value="EH"/>
    <property type="match status" value="1"/>
</dbReference>
<dbReference type="Ensembl" id="ENSSSCT00025102241.1">
    <property type="protein sequence ID" value="ENSSSCP00025045227.1"/>
    <property type="gene ID" value="ENSSSCG00025073706.1"/>
</dbReference>
<evidence type="ECO:0000256" key="15">
    <source>
        <dbReference type="ARBA" id="ARBA00056089"/>
    </source>
</evidence>
<keyword evidence="7" id="KW-0254">Endocytosis</keyword>
<dbReference type="Ensembl" id="ENSSSCT00035077698.1">
    <property type="protein sequence ID" value="ENSSSCP00035031815.1"/>
    <property type="gene ID" value="ENSSSCG00035058004.1"/>
</dbReference>
<feature type="compositionally biased region" description="Polar residues" evidence="21">
    <location>
        <begin position="198"/>
        <end position="209"/>
    </location>
</feature>
<feature type="compositionally biased region" description="Polar residues" evidence="21">
    <location>
        <begin position="233"/>
        <end position="255"/>
    </location>
</feature>
<dbReference type="Proteomes" id="UP000694720">
    <property type="component" value="Unplaced"/>
</dbReference>
<name>A0A8D0TG22_PIG</name>
<keyword evidence="6" id="KW-0597">Phosphoprotein</keyword>
<feature type="region of interest" description="Disordered" evidence="21">
    <location>
        <begin position="231"/>
        <end position="263"/>
    </location>
</feature>
<dbReference type="GO" id="GO:0030130">
    <property type="term" value="C:clathrin coat of trans-Golgi network vesicle"/>
    <property type="evidence" value="ECO:0007669"/>
    <property type="project" value="UniProtKB-ARBA"/>
</dbReference>
<feature type="region of interest" description="Disordered" evidence="21">
    <location>
        <begin position="1021"/>
        <end position="1048"/>
    </location>
</feature>
<dbReference type="PANTHER" id="PTHR15463:SF2">
    <property type="entry name" value="SYNERGIN GAMMA"/>
    <property type="match status" value="1"/>
</dbReference>
<evidence type="ECO:0000256" key="17">
    <source>
        <dbReference type="ARBA" id="ARBA00072950"/>
    </source>
</evidence>
<gene>
    <name evidence="23" type="primary">SYNRG</name>
</gene>
<evidence type="ECO:0000256" key="19">
    <source>
        <dbReference type="ARBA" id="ARBA00084050"/>
    </source>
</evidence>
<proteinExistence type="predicted"/>
<evidence type="ECO:0000256" key="6">
    <source>
        <dbReference type="ARBA" id="ARBA00022553"/>
    </source>
</evidence>
<evidence type="ECO:0000256" key="2">
    <source>
        <dbReference type="ARBA" id="ARBA00004150"/>
    </source>
</evidence>
<dbReference type="InterPro" id="IPR039656">
    <property type="entry name" value="SYNRG"/>
</dbReference>
<dbReference type="GO" id="GO:0048471">
    <property type="term" value="C:perinuclear region of cytoplasm"/>
    <property type="evidence" value="ECO:0007669"/>
    <property type="project" value="UniProtKB-SubCell"/>
</dbReference>
<evidence type="ECO:0000256" key="18">
    <source>
        <dbReference type="ARBA" id="ARBA00079233"/>
    </source>
</evidence>
<dbReference type="GO" id="GO:0006897">
    <property type="term" value="P:endocytosis"/>
    <property type="evidence" value="ECO:0007669"/>
    <property type="project" value="UniProtKB-KW"/>
</dbReference>
<dbReference type="CDD" id="cd00052">
    <property type="entry name" value="EH"/>
    <property type="match status" value="1"/>
</dbReference>